<name>A0AAN6UN70_9PEZI</name>
<dbReference type="PANTHER" id="PTHR34776:SF1">
    <property type="entry name" value="F17F16.3 PROTEIN"/>
    <property type="match status" value="1"/>
</dbReference>
<accession>A0AAN6UN70</accession>
<keyword evidence="3" id="KW-1185">Reference proteome</keyword>
<feature type="region of interest" description="Disordered" evidence="1">
    <location>
        <begin position="218"/>
        <end position="241"/>
    </location>
</feature>
<dbReference type="Proteomes" id="UP001304895">
    <property type="component" value="Unassembled WGS sequence"/>
</dbReference>
<comment type="caution">
    <text evidence="2">The sequence shown here is derived from an EMBL/GenBank/DDBJ whole genome shotgun (WGS) entry which is preliminary data.</text>
</comment>
<feature type="compositionally biased region" description="Basic and acidic residues" evidence="1">
    <location>
        <begin position="42"/>
        <end position="52"/>
    </location>
</feature>
<dbReference type="PANTHER" id="PTHR34776">
    <property type="entry name" value="F17F16.3 PROTEIN"/>
    <property type="match status" value="1"/>
</dbReference>
<evidence type="ECO:0000313" key="3">
    <source>
        <dbReference type="Proteomes" id="UP001304895"/>
    </source>
</evidence>
<organism evidence="2 3">
    <name type="scientific">Trichocladium antarcticum</name>
    <dbReference type="NCBI Taxonomy" id="1450529"/>
    <lineage>
        <taxon>Eukaryota</taxon>
        <taxon>Fungi</taxon>
        <taxon>Dikarya</taxon>
        <taxon>Ascomycota</taxon>
        <taxon>Pezizomycotina</taxon>
        <taxon>Sordariomycetes</taxon>
        <taxon>Sordariomycetidae</taxon>
        <taxon>Sordariales</taxon>
        <taxon>Chaetomiaceae</taxon>
        <taxon>Trichocladium</taxon>
    </lineage>
</organism>
<feature type="compositionally biased region" description="Low complexity" evidence="1">
    <location>
        <begin position="7"/>
        <end position="23"/>
    </location>
</feature>
<gene>
    <name evidence="2" type="ORF">BT67DRAFT_440680</name>
</gene>
<dbReference type="EMBL" id="MU853405">
    <property type="protein sequence ID" value="KAK4135805.1"/>
    <property type="molecule type" value="Genomic_DNA"/>
</dbReference>
<feature type="region of interest" description="Disordered" evidence="1">
    <location>
        <begin position="1"/>
        <end position="57"/>
    </location>
</feature>
<protein>
    <submittedName>
        <fullName evidence="2">Uncharacterized protein</fullName>
    </submittedName>
</protein>
<reference evidence="2" key="2">
    <citation type="submission" date="2023-05" db="EMBL/GenBank/DDBJ databases">
        <authorList>
            <consortium name="Lawrence Berkeley National Laboratory"/>
            <person name="Steindorff A."/>
            <person name="Hensen N."/>
            <person name="Bonometti L."/>
            <person name="Westerberg I."/>
            <person name="Brannstrom I.O."/>
            <person name="Guillou S."/>
            <person name="Cros-Aarteil S."/>
            <person name="Calhoun S."/>
            <person name="Haridas S."/>
            <person name="Kuo A."/>
            <person name="Mondo S."/>
            <person name="Pangilinan J."/>
            <person name="Riley R."/>
            <person name="Labutti K."/>
            <person name="Andreopoulos B."/>
            <person name="Lipzen A."/>
            <person name="Chen C."/>
            <person name="Yanf M."/>
            <person name="Daum C."/>
            <person name="Ng V."/>
            <person name="Clum A."/>
            <person name="Ohm R."/>
            <person name="Martin F."/>
            <person name="Silar P."/>
            <person name="Natvig D."/>
            <person name="Lalanne C."/>
            <person name="Gautier V."/>
            <person name="Ament-Velasquez S.L."/>
            <person name="Kruys A."/>
            <person name="Hutchinson M.I."/>
            <person name="Powell A.J."/>
            <person name="Barry K."/>
            <person name="Miller A.N."/>
            <person name="Grigoriev I.V."/>
            <person name="Debuchy R."/>
            <person name="Gladieux P."/>
            <person name="Thoren M.H."/>
            <person name="Johannesson H."/>
        </authorList>
    </citation>
    <scope>NUCLEOTIDE SEQUENCE</scope>
    <source>
        <strain evidence="2">CBS 123565</strain>
    </source>
</reference>
<reference evidence="2" key="1">
    <citation type="journal article" date="2023" name="Mol. Phylogenet. Evol.">
        <title>Genome-scale phylogeny and comparative genomics of the fungal order Sordariales.</title>
        <authorList>
            <person name="Hensen N."/>
            <person name="Bonometti L."/>
            <person name="Westerberg I."/>
            <person name="Brannstrom I.O."/>
            <person name="Guillou S."/>
            <person name="Cros-Aarteil S."/>
            <person name="Calhoun S."/>
            <person name="Haridas S."/>
            <person name="Kuo A."/>
            <person name="Mondo S."/>
            <person name="Pangilinan J."/>
            <person name="Riley R."/>
            <person name="LaButti K."/>
            <person name="Andreopoulos B."/>
            <person name="Lipzen A."/>
            <person name="Chen C."/>
            <person name="Yan M."/>
            <person name="Daum C."/>
            <person name="Ng V."/>
            <person name="Clum A."/>
            <person name="Steindorff A."/>
            <person name="Ohm R.A."/>
            <person name="Martin F."/>
            <person name="Silar P."/>
            <person name="Natvig D.O."/>
            <person name="Lalanne C."/>
            <person name="Gautier V."/>
            <person name="Ament-Velasquez S.L."/>
            <person name="Kruys A."/>
            <person name="Hutchinson M.I."/>
            <person name="Powell A.J."/>
            <person name="Barry K."/>
            <person name="Miller A.N."/>
            <person name="Grigoriev I.V."/>
            <person name="Debuchy R."/>
            <person name="Gladieux P."/>
            <person name="Hiltunen Thoren M."/>
            <person name="Johannesson H."/>
        </authorList>
    </citation>
    <scope>NUCLEOTIDE SEQUENCE</scope>
    <source>
        <strain evidence="2">CBS 123565</strain>
    </source>
</reference>
<sequence length="241" mass="25989">MTITTRSGAKLAGAAAASEAQPGSKHKTAEGAGSPSPKRSKKEGPKRRESRAASEPVPSSILEKGIIYFFFRGRVNVDDPSSIDDIARSFLILRPLAHDAKLGRGPIRDDDDAATIRLCVIPKKVLPQSGRDRWIAFVDRSGASFPQLRDEFLASSAYETKTAGTRHRPAATPVAEGVYAITNTGRESHLVYLLTLPAELGEVQRAMGLRERGSFVISTKNPRFPGPAGSRLPEGPEYPAE</sequence>
<evidence type="ECO:0000256" key="1">
    <source>
        <dbReference type="SAM" id="MobiDB-lite"/>
    </source>
</evidence>
<evidence type="ECO:0000313" key="2">
    <source>
        <dbReference type="EMBL" id="KAK4135805.1"/>
    </source>
</evidence>
<dbReference type="AlphaFoldDB" id="A0AAN6UN70"/>
<proteinExistence type="predicted"/>